<evidence type="ECO:0000313" key="2">
    <source>
        <dbReference type="Proteomes" id="UP001178322"/>
    </source>
</evidence>
<dbReference type="AlphaFoldDB" id="A0AAX3X1P0"/>
<evidence type="ECO:0000313" key="1">
    <source>
        <dbReference type="EMBL" id="WHY53821.1"/>
    </source>
</evidence>
<accession>A0AAX3X1P0</accession>
<proteinExistence type="predicted"/>
<sequence length="57" mass="6248">MAIYGIGASYSGKFDKTNAFIENNCACIGWSVNDAPALHQILKKIKIGDLFILNQCQ</sequence>
<dbReference type="Proteomes" id="UP001178322">
    <property type="component" value="Chromosome"/>
</dbReference>
<reference evidence="1" key="1">
    <citation type="submission" date="2023-05" db="EMBL/GenBank/DDBJ databases">
        <title>Comparative genomics of Bacillaceae isolates and their secondary metabolite potential.</title>
        <authorList>
            <person name="Song L."/>
            <person name="Nielsen L.J."/>
            <person name="Mohite O."/>
            <person name="Xu X."/>
            <person name="Weber T."/>
            <person name="Kovacs A.T."/>
        </authorList>
    </citation>
    <scope>NUCLEOTIDE SEQUENCE</scope>
    <source>
        <strain evidence="1">LY1</strain>
    </source>
</reference>
<name>A0AAX3X1P0_9BACI</name>
<dbReference type="EMBL" id="CP126101">
    <property type="protein sequence ID" value="WHY53821.1"/>
    <property type="molecule type" value="Genomic_DNA"/>
</dbReference>
<gene>
    <name evidence="1" type="ORF">QNH24_11475</name>
</gene>
<organism evidence="1 2">
    <name type="scientific">Lysinibacillus pakistanensis</name>
    <dbReference type="NCBI Taxonomy" id="759811"/>
    <lineage>
        <taxon>Bacteria</taxon>
        <taxon>Bacillati</taxon>
        <taxon>Bacillota</taxon>
        <taxon>Bacilli</taxon>
        <taxon>Bacillales</taxon>
        <taxon>Bacillaceae</taxon>
        <taxon>Lysinibacillus</taxon>
    </lineage>
</organism>
<protein>
    <submittedName>
        <fullName evidence="1">Uncharacterized protein</fullName>
    </submittedName>
</protein>
<dbReference type="RefSeq" id="WP_283872284.1">
    <property type="nucleotide sequence ID" value="NZ_CP126101.1"/>
</dbReference>